<dbReference type="Proteomes" id="UP000504609">
    <property type="component" value="Unplaced"/>
</dbReference>
<keyword evidence="1" id="KW-1185">Reference proteome</keyword>
<evidence type="ECO:0000313" key="2">
    <source>
        <dbReference type="RefSeq" id="XP_022942654.1"/>
    </source>
</evidence>
<dbReference type="AlphaFoldDB" id="A0A6J1FRY4"/>
<name>A0A6J1FRY4_CUCMO</name>
<proteinExistence type="predicted"/>
<organism evidence="1 2">
    <name type="scientific">Cucurbita moschata</name>
    <name type="common">Winter crookneck squash</name>
    <name type="synonym">Cucurbita pepo var. moschata</name>
    <dbReference type="NCBI Taxonomy" id="3662"/>
    <lineage>
        <taxon>Eukaryota</taxon>
        <taxon>Viridiplantae</taxon>
        <taxon>Streptophyta</taxon>
        <taxon>Embryophyta</taxon>
        <taxon>Tracheophyta</taxon>
        <taxon>Spermatophyta</taxon>
        <taxon>Magnoliopsida</taxon>
        <taxon>eudicotyledons</taxon>
        <taxon>Gunneridae</taxon>
        <taxon>Pentapetalae</taxon>
        <taxon>rosids</taxon>
        <taxon>fabids</taxon>
        <taxon>Cucurbitales</taxon>
        <taxon>Cucurbitaceae</taxon>
        <taxon>Cucurbiteae</taxon>
        <taxon>Cucurbita</taxon>
    </lineage>
</organism>
<protein>
    <submittedName>
        <fullName evidence="2">Uncharacterized protein LOC111447622</fullName>
    </submittedName>
</protein>
<dbReference type="PANTHER" id="PTHR31972:SF16">
    <property type="entry name" value="FAMILY PROTEIN, PUTATIVE (DUF868)-RELATED"/>
    <property type="match status" value="1"/>
</dbReference>
<dbReference type="KEGG" id="cmos:111447622"/>
<dbReference type="PANTHER" id="PTHR31972">
    <property type="entry name" value="EXPRESSED PROTEIN"/>
    <property type="match status" value="1"/>
</dbReference>
<dbReference type="RefSeq" id="XP_022942654.1">
    <property type="nucleotide sequence ID" value="XM_023086886.1"/>
</dbReference>
<accession>A0A6J1FRY4</accession>
<dbReference type="InterPro" id="IPR008586">
    <property type="entry name" value="DUF868_pln"/>
</dbReference>
<evidence type="ECO:0000313" key="1">
    <source>
        <dbReference type="Proteomes" id="UP000504609"/>
    </source>
</evidence>
<dbReference type="GeneID" id="111447622"/>
<reference evidence="2" key="1">
    <citation type="submission" date="2025-08" db="UniProtKB">
        <authorList>
            <consortium name="RefSeq"/>
        </authorList>
    </citation>
    <scope>IDENTIFICATION</scope>
    <source>
        <tissue evidence="2">Young leaves</tissue>
    </source>
</reference>
<gene>
    <name evidence="2" type="primary">LOC111447622</name>
</gene>
<sequence length="302" mass="33965">MRRNIAACYSEHAVKVSDSYCSAAFPHPHVVFSKFPSPASPVSVSSTYTANISTLQNPLLIHLHWTSMEMGQSFTIKINSISHRILTGKGLKSFKSVNDSVISVFWDISEAQFDAGPEPTSGFYVVVTVDSEIGLLIGDERDKLVKLGILERKFDAQFVKFSLVSRTEEFSGDDLVFLTKARFSDAGSLHEILVMCGGVGGEDLKNQRLAVFVDKKQVVEVKRLRWNFRGNQTIFVDGSVVDMMWDVYQWLFRPEHAAATATAAFMFRRRSGLDSRLWVEEEKTKQERNGFSLLIRASNHPD</sequence>
<dbReference type="Pfam" id="PF05910">
    <property type="entry name" value="DUF868"/>
    <property type="match status" value="1"/>
</dbReference>